<sequence length="235" mass="25224">MTVLAAGSLREVMKDLGDAFRKQSGIGLSANFGPSGGLRKDIEGGRQIDVFASADLAHTDALAARKLLVQSQTFAYNDLCVVAMPALGLNEANLLDVLLRPTVRLATSTPVSDPMGDYTWQFFRNADKLRPGTFAVFDAKALKLSGASAPLPGQKLPYVTAFEDGKTDAYIMYCTNAASTLKALPQLDVVRIPEALNVRSSYGIGAAPGSRQGEQFVRFVLGEEGRRILRAHGFN</sequence>
<dbReference type="SUPFAM" id="SSF53850">
    <property type="entry name" value="Periplasmic binding protein-like II"/>
    <property type="match status" value="1"/>
</dbReference>
<reference evidence="1 2" key="1">
    <citation type="submission" date="2022-08" db="EMBL/GenBank/DDBJ databases">
        <title>Reclassification of Massilia species as members of the genera Telluria, Duganella, Pseudoduganella, Mokoshia gen. nov. and Zemynaea gen. nov. using orthogonal and non-orthogonal genome-based approaches.</title>
        <authorList>
            <person name="Bowman J.P."/>
        </authorList>
    </citation>
    <scope>NUCLEOTIDE SEQUENCE [LARGE SCALE GENOMIC DNA]</scope>
    <source>
        <strain evidence="1 2">LMG 28164</strain>
    </source>
</reference>
<proteinExistence type="predicted"/>
<dbReference type="PANTHER" id="PTHR30632">
    <property type="entry name" value="MOLYBDATE-BINDING PERIPLASMIC PROTEIN"/>
    <property type="match status" value="1"/>
</dbReference>
<dbReference type="Gene3D" id="3.40.190.10">
    <property type="entry name" value="Periplasmic binding protein-like II"/>
    <property type="match status" value="2"/>
</dbReference>
<dbReference type="EMBL" id="JANUGX010000029">
    <property type="protein sequence ID" value="MCS0591636.1"/>
    <property type="molecule type" value="Genomic_DNA"/>
</dbReference>
<dbReference type="RefSeq" id="WP_258847405.1">
    <property type="nucleotide sequence ID" value="NZ_JANUGX010000029.1"/>
</dbReference>
<keyword evidence="2" id="KW-1185">Reference proteome</keyword>
<dbReference type="PANTHER" id="PTHR30632:SF0">
    <property type="entry name" value="SULFATE-BINDING PROTEIN"/>
    <property type="match status" value="1"/>
</dbReference>
<gene>
    <name evidence="1" type="ORF">NX782_20805</name>
</gene>
<organism evidence="1 2">
    <name type="scientific">Massilia norwichensis</name>
    <dbReference type="NCBI Taxonomy" id="1442366"/>
    <lineage>
        <taxon>Bacteria</taxon>
        <taxon>Pseudomonadati</taxon>
        <taxon>Pseudomonadota</taxon>
        <taxon>Betaproteobacteria</taxon>
        <taxon>Burkholderiales</taxon>
        <taxon>Oxalobacteraceae</taxon>
        <taxon>Telluria group</taxon>
        <taxon>Massilia</taxon>
    </lineage>
</organism>
<comment type="caution">
    <text evidence="1">The sequence shown here is derived from an EMBL/GenBank/DDBJ whole genome shotgun (WGS) entry which is preliminary data.</text>
</comment>
<name>A0ABT2ABQ6_9BURK</name>
<dbReference type="InterPro" id="IPR050682">
    <property type="entry name" value="ModA/WtpA"/>
</dbReference>
<dbReference type="Pfam" id="PF13531">
    <property type="entry name" value="SBP_bac_11"/>
    <property type="match status" value="1"/>
</dbReference>
<evidence type="ECO:0000313" key="2">
    <source>
        <dbReference type="Proteomes" id="UP001205560"/>
    </source>
</evidence>
<evidence type="ECO:0000313" key="1">
    <source>
        <dbReference type="EMBL" id="MCS0591636.1"/>
    </source>
</evidence>
<accession>A0ABT2ABQ6</accession>
<protein>
    <submittedName>
        <fullName evidence="1">Substrate-binding domain-containing protein</fullName>
    </submittedName>
</protein>
<dbReference type="Proteomes" id="UP001205560">
    <property type="component" value="Unassembled WGS sequence"/>
</dbReference>